<comment type="caution">
    <text evidence="1">The sequence shown here is derived from an EMBL/GenBank/DDBJ whole genome shotgun (WGS) entry which is preliminary data.</text>
</comment>
<dbReference type="EMBL" id="DTMF01000093">
    <property type="protein sequence ID" value="HGF33447.1"/>
    <property type="molecule type" value="Genomic_DNA"/>
</dbReference>
<organism evidence="1">
    <name type="scientific">Desulfobacca acetoxidans</name>
    <dbReference type="NCBI Taxonomy" id="60893"/>
    <lineage>
        <taxon>Bacteria</taxon>
        <taxon>Pseudomonadati</taxon>
        <taxon>Thermodesulfobacteriota</taxon>
        <taxon>Desulfobaccia</taxon>
        <taxon>Desulfobaccales</taxon>
        <taxon>Desulfobaccaceae</taxon>
        <taxon>Desulfobacca</taxon>
    </lineage>
</organism>
<protein>
    <submittedName>
        <fullName evidence="1">Uncharacterized protein</fullName>
    </submittedName>
</protein>
<proteinExistence type="predicted"/>
<accession>A0A7C3Z046</accession>
<dbReference type="AlphaFoldDB" id="A0A7C3Z046"/>
<sequence length="176" mass="18818">MKKQLQVLLVLVAVMLLATPVVWAKKEKGGGGPQIPPVISAEQAKTTVTAALPKLAAGKPFSKTGKQGDIKLEVPLTLGDKIVARVRLNPATGEILTKGQRVFIQKLTVTPEHAGQTVQGMVRELQTGAPWLGKQGEWKVPLLYKGAVVSEISVHGQNGTILPDWKASKDATMFGR</sequence>
<reference evidence="1" key="1">
    <citation type="journal article" date="2020" name="mSystems">
        <title>Genome- and Community-Level Interaction Insights into Carbon Utilization and Element Cycling Functions of Hydrothermarchaeota in Hydrothermal Sediment.</title>
        <authorList>
            <person name="Zhou Z."/>
            <person name="Liu Y."/>
            <person name="Xu W."/>
            <person name="Pan J."/>
            <person name="Luo Z.H."/>
            <person name="Li M."/>
        </authorList>
    </citation>
    <scope>NUCLEOTIDE SEQUENCE [LARGE SCALE GENOMIC DNA]</scope>
    <source>
        <strain evidence="1">SpSt-897</strain>
    </source>
</reference>
<gene>
    <name evidence="1" type="ORF">ENW96_03525</name>
</gene>
<name>A0A7C3Z046_9BACT</name>
<evidence type="ECO:0000313" key="1">
    <source>
        <dbReference type="EMBL" id="HGF33447.1"/>
    </source>
</evidence>